<reference evidence="5" key="1">
    <citation type="submission" date="2018-04" db="EMBL/GenBank/DDBJ databases">
        <title>Draft genome sequence of the Candidatus Spirobacillus cienkowskii, a pathogen of freshwater Daphnia species, reconstructed from hemolymph metagenomic reads.</title>
        <authorList>
            <person name="Bresciani L."/>
            <person name="Lemos L.N."/>
            <person name="Wale N."/>
            <person name="Lin J.Y."/>
            <person name="Fernandes G.R."/>
            <person name="Duffy M.A."/>
            <person name="Rodrigues J.M."/>
        </authorList>
    </citation>
    <scope>NUCLEOTIDE SEQUENCE [LARGE SCALE GENOMIC DNA]</scope>
    <source>
        <strain evidence="5">Binning01</strain>
    </source>
</reference>
<dbReference type="PANTHER" id="PTHR32071">
    <property type="entry name" value="TRANSCRIPTIONAL REGULATORY PROTEIN"/>
    <property type="match status" value="1"/>
</dbReference>
<evidence type="ECO:0000259" key="4">
    <source>
        <dbReference type="PROSITE" id="PS50110"/>
    </source>
</evidence>
<dbReference type="Pfam" id="PF00072">
    <property type="entry name" value="Response_reg"/>
    <property type="match status" value="1"/>
</dbReference>
<dbReference type="Pfam" id="PF00158">
    <property type="entry name" value="Sigma54_activat"/>
    <property type="match status" value="1"/>
</dbReference>
<sequence>MVSRVFPISRWLVVDDTPEDADDIVLAIEGLGGKADIADSIKAAEKLLRKNIYDVCVVDCFYKGTNKWGVDLLPDLRATLPGLPVIMISNSDDLELPGKVVRSGADMFCPKLRDSFSLTKVLGAAALQATTIRKLKILEFDSRFSKEIFLLKQTSDSFEHSTRRKEERLLICGASGTGKTIGSQLFAHQFLKNNYGSLSRNIVYHDCASKSDEANYLLFFGDSRNIGNTLQLSLFERAVGGVLILDNLHALSQENQNKLKSVFDSEYVPSNLGDGSLSINLIKFVGTYCTDYQNKIAPGFLEAYAHREIDLPSIADLNHDLSKAIQFIIDQISQSSEDLKISASPEVISKILDLAANHIFSANFRTLHQIIENAISKALTDHRSQIYPSDIEIVGSMRTTSVQDTQIASSRSVKNYGEVLEGRFGEALLKYIFSGENFDEAKDVLRKIMINVASKKYGGNKSKIASSLGISRQSLYDHEESE</sequence>
<name>A0A369KL00_9BACT</name>
<protein>
    <submittedName>
        <fullName evidence="5">Response regulator</fullName>
    </submittedName>
</protein>
<dbReference type="PROSITE" id="PS50110">
    <property type="entry name" value="RESPONSE_REGULATORY"/>
    <property type="match status" value="1"/>
</dbReference>
<comment type="caution">
    <text evidence="5">The sequence shown here is derived from an EMBL/GenBank/DDBJ whole genome shotgun (WGS) entry which is preliminary data.</text>
</comment>
<dbReference type="SUPFAM" id="SSF52540">
    <property type="entry name" value="P-loop containing nucleoside triphosphate hydrolases"/>
    <property type="match status" value="1"/>
</dbReference>
<dbReference type="CDD" id="cd00009">
    <property type="entry name" value="AAA"/>
    <property type="match status" value="1"/>
</dbReference>
<dbReference type="CDD" id="cd00156">
    <property type="entry name" value="REC"/>
    <property type="match status" value="1"/>
</dbReference>
<dbReference type="InterPro" id="IPR011006">
    <property type="entry name" value="CheY-like_superfamily"/>
</dbReference>
<dbReference type="Gene3D" id="3.40.50.2300">
    <property type="match status" value="1"/>
</dbReference>
<dbReference type="InterPro" id="IPR003593">
    <property type="entry name" value="AAA+_ATPase"/>
</dbReference>
<keyword evidence="2" id="KW-0067">ATP-binding</keyword>
<dbReference type="Proteomes" id="UP000253934">
    <property type="component" value="Unassembled WGS sequence"/>
</dbReference>
<dbReference type="InterPro" id="IPR001789">
    <property type="entry name" value="Sig_transdc_resp-reg_receiver"/>
</dbReference>
<feature type="domain" description="Response regulatory" evidence="4">
    <location>
        <begin position="10"/>
        <end position="126"/>
    </location>
</feature>
<dbReference type="GO" id="GO:0005524">
    <property type="term" value="F:ATP binding"/>
    <property type="evidence" value="ECO:0007669"/>
    <property type="project" value="UniProtKB-KW"/>
</dbReference>
<dbReference type="AlphaFoldDB" id="A0A369KL00"/>
<keyword evidence="6" id="KW-1185">Reference proteome</keyword>
<dbReference type="InterPro" id="IPR002078">
    <property type="entry name" value="Sigma_54_int"/>
</dbReference>
<accession>A0A369KL00</accession>
<evidence type="ECO:0000256" key="3">
    <source>
        <dbReference type="PROSITE-ProRule" id="PRU00169"/>
    </source>
</evidence>
<dbReference type="PANTHER" id="PTHR32071:SF122">
    <property type="entry name" value="SIGMA FACTOR"/>
    <property type="match status" value="1"/>
</dbReference>
<evidence type="ECO:0000313" key="6">
    <source>
        <dbReference type="Proteomes" id="UP000253934"/>
    </source>
</evidence>
<gene>
    <name evidence="5" type="ORF">DCC88_10715</name>
</gene>
<evidence type="ECO:0000313" key="5">
    <source>
        <dbReference type="EMBL" id="RDB35309.1"/>
    </source>
</evidence>
<dbReference type="RefSeq" id="WP_338636605.1">
    <property type="nucleotide sequence ID" value="NZ_CP146516.1"/>
</dbReference>
<evidence type="ECO:0000256" key="1">
    <source>
        <dbReference type="ARBA" id="ARBA00022741"/>
    </source>
</evidence>
<keyword evidence="3" id="KW-0597">Phosphoprotein</keyword>
<dbReference type="EMBL" id="QOVW01000090">
    <property type="protein sequence ID" value="RDB35309.1"/>
    <property type="molecule type" value="Genomic_DNA"/>
</dbReference>
<dbReference type="Gene3D" id="3.40.50.300">
    <property type="entry name" value="P-loop containing nucleotide triphosphate hydrolases"/>
    <property type="match status" value="1"/>
</dbReference>
<dbReference type="SMART" id="SM00382">
    <property type="entry name" value="AAA"/>
    <property type="match status" value="1"/>
</dbReference>
<dbReference type="GO" id="GO:0000160">
    <property type="term" value="P:phosphorelay signal transduction system"/>
    <property type="evidence" value="ECO:0007669"/>
    <property type="project" value="InterPro"/>
</dbReference>
<dbReference type="GO" id="GO:0006355">
    <property type="term" value="P:regulation of DNA-templated transcription"/>
    <property type="evidence" value="ECO:0007669"/>
    <property type="project" value="InterPro"/>
</dbReference>
<proteinExistence type="predicted"/>
<dbReference type="SUPFAM" id="SSF52172">
    <property type="entry name" value="CheY-like"/>
    <property type="match status" value="1"/>
</dbReference>
<keyword evidence="1" id="KW-0547">Nucleotide-binding</keyword>
<evidence type="ECO:0000256" key="2">
    <source>
        <dbReference type="ARBA" id="ARBA00022840"/>
    </source>
</evidence>
<dbReference type="Gene3D" id="1.10.10.60">
    <property type="entry name" value="Homeodomain-like"/>
    <property type="match status" value="1"/>
</dbReference>
<dbReference type="InterPro" id="IPR027417">
    <property type="entry name" value="P-loop_NTPase"/>
</dbReference>
<organism evidence="5 6">
    <name type="scientific">Spirobacillus cienkowskii</name>
    <dbReference type="NCBI Taxonomy" id="495820"/>
    <lineage>
        <taxon>Bacteria</taxon>
        <taxon>Pseudomonadati</taxon>
        <taxon>Bdellovibrionota</taxon>
        <taxon>Oligoflexia</taxon>
        <taxon>Silvanigrellales</taxon>
        <taxon>Spirobacillus</taxon>
    </lineage>
</organism>
<feature type="modified residue" description="4-aspartylphosphate" evidence="3">
    <location>
        <position position="59"/>
    </location>
</feature>